<feature type="binding site" evidence="17">
    <location>
        <position position="1754"/>
    </location>
    <ligand>
        <name>Ca(2+)</name>
        <dbReference type="ChEBI" id="CHEBI:29108"/>
    </ligand>
</feature>
<evidence type="ECO:0000256" key="20">
    <source>
        <dbReference type="SAM" id="Phobius"/>
    </source>
</evidence>
<keyword evidence="6 20" id="KW-0812">Transmembrane</keyword>
<feature type="region of interest" description="Disordered" evidence="19">
    <location>
        <begin position="1"/>
        <end position="69"/>
    </location>
</feature>
<dbReference type="Gene3D" id="6.10.250.2500">
    <property type="match status" value="1"/>
</dbReference>
<dbReference type="PRINTS" id="PR00167">
    <property type="entry name" value="CACHANNEL"/>
</dbReference>
<dbReference type="GO" id="GO:0008331">
    <property type="term" value="F:high voltage-gated calcium channel activity"/>
    <property type="evidence" value="ECO:0007669"/>
    <property type="project" value="TreeGrafter"/>
</dbReference>
<dbReference type="GO" id="GO:0009582">
    <property type="term" value="P:detection of abiotic stimulus"/>
    <property type="evidence" value="ECO:0007669"/>
    <property type="project" value="UniProtKB-ARBA"/>
</dbReference>
<feature type="region of interest" description="Disordered" evidence="19">
    <location>
        <begin position="89"/>
        <end position="144"/>
    </location>
</feature>
<feature type="region of interest" description="Disordered" evidence="19">
    <location>
        <begin position="2436"/>
        <end position="2480"/>
    </location>
</feature>
<accession>A0A8U0WG66</accession>
<feature type="transmembrane region" description="Helical" evidence="20">
    <location>
        <begin position="782"/>
        <end position="801"/>
    </location>
</feature>
<keyword evidence="14" id="KW-0325">Glycoprotein</keyword>
<keyword evidence="15" id="KW-0407">Ion channel</keyword>
<keyword evidence="8" id="KW-0677">Repeat</keyword>
<dbReference type="KEGG" id="gfs:119634168"/>
<evidence type="ECO:0000256" key="13">
    <source>
        <dbReference type="ARBA" id="ARBA00023136"/>
    </source>
</evidence>
<feature type="transmembrane region" description="Helical" evidence="20">
    <location>
        <begin position="1024"/>
        <end position="1046"/>
    </location>
</feature>
<dbReference type="GO" id="GO:0042045">
    <property type="term" value="P:epithelial fluid transport"/>
    <property type="evidence" value="ECO:0007669"/>
    <property type="project" value="UniProtKB-ARBA"/>
</dbReference>
<dbReference type="FunFam" id="1.20.120.350:FF:000064">
    <property type="entry name" value="Voltage-dependent L-type calcium channel subunit alpha"/>
    <property type="match status" value="1"/>
</dbReference>
<evidence type="ECO:0000256" key="15">
    <source>
        <dbReference type="ARBA" id="ARBA00023303"/>
    </source>
</evidence>
<evidence type="ECO:0000256" key="16">
    <source>
        <dbReference type="ARBA" id="ARBA00061395"/>
    </source>
</evidence>
<evidence type="ECO:0000256" key="14">
    <source>
        <dbReference type="ARBA" id="ARBA00023180"/>
    </source>
</evidence>
<dbReference type="Pfam" id="PF08763">
    <property type="entry name" value="Ca_chan_IQ"/>
    <property type="match status" value="1"/>
</dbReference>
<dbReference type="GO" id="GO:0050906">
    <property type="term" value="P:detection of stimulus involved in sensory perception"/>
    <property type="evidence" value="ECO:0007669"/>
    <property type="project" value="UniProtKB-ARBA"/>
</dbReference>
<keyword evidence="7 17" id="KW-0479">Metal-binding</keyword>
<dbReference type="Gene3D" id="1.10.287.70">
    <property type="match status" value="4"/>
</dbReference>
<keyword evidence="4 18" id="KW-0109">Calcium transport</keyword>
<organism evidence="22 23">
    <name type="scientific">Glossina fuscipes</name>
    <dbReference type="NCBI Taxonomy" id="7396"/>
    <lineage>
        <taxon>Eukaryota</taxon>
        <taxon>Metazoa</taxon>
        <taxon>Ecdysozoa</taxon>
        <taxon>Arthropoda</taxon>
        <taxon>Hexapoda</taxon>
        <taxon>Insecta</taxon>
        <taxon>Pterygota</taxon>
        <taxon>Neoptera</taxon>
        <taxon>Endopterygota</taxon>
        <taxon>Diptera</taxon>
        <taxon>Brachycera</taxon>
        <taxon>Muscomorpha</taxon>
        <taxon>Hippoboscoidea</taxon>
        <taxon>Glossinidae</taxon>
        <taxon>Glossina</taxon>
    </lineage>
</organism>
<dbReference type="GO" id="GO:0019722">
    <property type="term" value="P:calcium-mediated signaling"/>
    <property type="evidence" value="ECO:0007669"/>
    <property type="project" value="UniProtKB-ARBA"/>
</dbReference>
<feature type="compositionally biased region" description="Polar residues" evidence="19">
    <location>
        <begin position="735"/>
        <end position="744"/>
    </location>
</feature>
<feature type="compositionally biased region" description="Acidic residues" evidence="19">
    <location>
        <begin position="1477"/>
        <end position="1487"/>
    </location>
</feature>
<evidence type="ECO:0000259" key="21">
    <source>
        <dbReference type="SMART" id="SM01062"/>
    </source>
</evidence>
<dbReference type="FunFam" id="1.20.120.350:FF:000001">
    <property type="entry name" value="Voltage-dependent L-type calcium channel subunit alpha"/>
    <property type="match status" value="1"/>
</dbReference>
<dbReference type="InterPro" id="IPR031649">
    <property type="entry name" value="GPHH_dom"/>
</dbReference>
<feature type="transmembrane region" description="Helical" evidence="20">
    <location>
        <begin position="2007"/>
        <end position="2029"/>
    </location>
</feature>
<evidence type="ECO:0000256" key="12">
    <source>
        <dbReference type="ARBA" id="ARBA00023065"/>
    </source>
</evidence>
<dbReference type="FunFam" id="1.20.120.350:FF:000010">
    <property type="entry name" value="Voltage-dependent L-type calcium channel subunit alpha"/>
    <property type="match status" value="1"/>
</dbReference>
<keyword evidence="11 20" id="KW-1133">Transmembrane helix</keyword>
<comment type="subcellular location">
    <subcellularLocation>
        <location evidence="1 18">Membrane</location>
        <topology evidence="1 18">Multi-pass membrane protein</topology>
    </subcellularLocation>
</comment>
<evidence type="ECO:0000256" key="3">
    <source>
        <dbReference type="ARBA" id="ARBA00022553"/>
    </source>
</evidence>
<evidence type="ECO:0000256" key="4">
    <source>
        <dbReference type="ARBA" id="ARBA00022568"/>
    </source>
</evidence>
<reference evidence="23" key="1">
    <citation type="submission" date="2025-08" db="UniProtKB">
        <authorList>
            <consortium name="RefSeq"/>
        </authorList>
    </citation>
    <scope>IDENTIFICATION</scope>
    <source>
        <tissue evidence="23">Whole body pupa</tissue>
    </source>
</reference>
<feature type="binding site" evidence="17">
    <location>
        <position position="1005"/>
    </location>
    <ligand>
        <name>Ca(2+)</name>
        <dbReference type="ChEBI" id="CHEBI:29108"/>
    </ligand>
</feature>
<dbReference type="PRINTS" id="PR01630">
    <property type="entry name" value="LVDCCALPHA1"/>
</dbReference>
<keyword evidence="9 17" id="KW-0106">Calcium</keyword>
<dbReference type="InterPro" id="IPR027359">
    <property type="entry name" value="Volt_channel_dom_sf"/>
</dbReference>
<evidence type="ECO:0000256" key="10">
    <source>
        <dbReference type="ARBA" id="ARBA00022882"/>
    </source>
</evidence>
<keyword evidence="13 20" id="KW-0472">Membrane</keyword>
<dbReference type="Pfam" id="PF16905">
    <property type="entry name" value="GPHH"/>
    <property type="match status" value="1"/>
</dbReference>
<feature type="compositionally biased region" description="Basic residues" evidence="19">
    <location>
        <begin position="1497"/>
        <end position="1511"/>
    </location>
</feature>
<feature type="transmembrane region" description="Helical" evidence="20">
    <location>
        <begin position="2095"/>
        <end position="2119"/>
    </location>
</feature>
<feature type="transmembrane region" description="Helical" evidence="20">
    <location>
        <begin position="1286"/>
        <end position="1305"/>
    </location>
</feature>
<name>A0A8U0WG66_9MUSC</name>
<feature type="binding site" evidence="17">
    <location>
        <position position="1339"/>
    </location>
    <ligand>
        <name>Ca(2+)</name>
        <dbReference type="ChEBI" id="CHEBI:29108"/>
    </ligand>
</feature>
<dbReference type="GeneID" id="119634168"/>
<feature type="compositionally biased region" description="Polar residues" evidence="19">
    <location>
        <begin position="41"/>
        <end position="56"/>
    </location>
</feature>
<feature type="transmembrane region" description="Helical" evidence="20">
    <location>
        <begin position="914"/>
        <end position="936"/>
    </location>
</feature>
<dbReference type="GO" id="GO:0016324">
    <property type="term" value="C:apical plasma membrane"/>
    <property type="evidence" value="ECO:0007669"/>
    <property type="project" value="UniProtKB-ARBA"/>
</dbReference>
<evidence type="ECO:0000256" key="6">
    <source>
        <dbReference type="ARBA" id="ARBA00022692"/>
    </source>
</evidence>
<dbReference type="PANTHER" id="PTHR45628">
    <property type="entry name" value="VOLTAGE-DEPENDENT CALCIUM CHANNEL TYPE A SUBUNIT ALPHA-1"/>
    <property type="match status" value="1"/>
</dbReference>
<dbReference type="GO" id="GO:0016322">
    <property type="term" value="P:neuron remodeling"/>
    <property type="evidence" value="ECO:0007669"/>
    <property type="project" value="UniProtKB-ARBA"/>
</dbReference>
<dbReference type="SMART" id="SM01062">
    <property type="entry name" value="Ca_chan_IQ"/>
    <property type="match status" value="1"/>
</dbReference>
<feature type="region of interest" description="Disordered" evidence="19">
    <location>
        <begin position="1477"/>
        <end position="1511"/>
    </location>
</feature>
<dbReference type="FunFam" id="1.10.287.70:FF:000009">
    <property type="entry name" value="Voltage-dependent L-type calcium channel subunit alpha"/>
    <property type="match status" value="1"/>
</dbReference>
<evidence type="ECO:0000256" key="2">
    <source>
        <dbReference type="ARBA" id="ARBA00022448"/>
    </source>
</evidence>
<evidence type="ECO:0000256" key="18">
    <source>
        <dbReference type="RuleBase" id="RU003808"/>
    </source>
</evidence>
<dbReference type="Pfam" id="PF00520">
    <property type="entry name" value="Ion_trans"/>
    <property type="match status" value="4"/>
</dbReference>
<dbReference type="GO" id="GO:0016323">
    <property type="term" value="C:basolateral plasma membrane"/>
    <property type="evidence" value="ECO:0007669"/>
    <property type="project" value="UniProtKB-ARBA"/>
</dbReference>
<feature type="compositionally biased region" description="Low complexity" evidence="19">
    <location>
        <begin position="89"/>
        <end position="132"/>
    </location>
</feature>
<dbReference type="FunFam" id="1.20.120.350:FF:000006">
    <property type="entry name" value="Voltage-dependent L-type calcium channel subunit alpha"/>
    <property type="match status" value="1"/>
</dbReference>
<evidence type="ECO:0000256" key="7">
    <source>
        <dbReference type="ARBA" id="ARBA00022723"/>
    </source>
</evidence>
<dbReference type="GO" id="GO:0098703">
    <property type="term" value="P:calcium ion import across plasma membrane"/>
    <property type="evidence" value="ECO:0007669"/>
    <property type="project" value="TreeGrafter"/>
</dbReference>
<keyword evidence="10 18" id="KW-0851">Voltage-gated channel</keyword>
<dbReference type="PANTHER" id="PTHR45628:SF1">
    <property type="entry name" value="VOLTAGE-DEPENDENT CALCIUM CHANNEL TYPE D SUBUNIT ALPHA-1"/>
    <property type="match status" value="1"/>
</dbReference>
<keyword evidence="2" id="KW-0813">Transport</keyword>
<feature type="transmembrane region" description="Helical" evidence="20">
    <location>
        <begin position="1851"/>
        <end position="1877"/>
    </location>
</feature>
<feature type="transmembrane region" description="Helical" evidence="20">
    <location>
        <begin position="1578"/>
        <end position="1598"/>
    </location>
</feature>
<dbReference type="Proteomes" id="UP000092443">
    <property type="component" value="Unplaced"/>
</dbReference>
<comment type="similarity">
    <text evidence="16 18">Belongs to the calcium channel alpha-1 subunit (TC 1.A.1.11) family.</text>
</comment>
<dbReference type="SUPFAM" id="SSF81324">
    <property type="entry name" value="Voltage-gated potassium channels"/>
    <property type="match status" value="4"/>
</dbReference>
<dbReference type="GO" id="GO:0046872">
    <property type="term" value="F:metal ion binding"/>
    <property type="evidence" value="ECO:0007669"/>
    <property type="project" value="UniProtKB-KW"/>
</dbReference>
<evidence type="ECO:0000313" key="23">
    <source>
        <dbReference type="RefSeq" id="XP_037884098.1"/>
    </source>
</evidence>
<dbReference type="FunFam" id="1.10.287.70:FF:000107">
    <property type="entry name" value="Voltage-dependent L-type calcium channel subunit alpha"/>
    <property type="match status" value="1"/>
</dbReference>
<comment type="function">
    <text evidence="18">Voltage-sensitive calcium channels (VSCC) mediate the entry of calcium ions into excitable cells and are also involved in a variety of calcium-dependent processes, including muscle contraction, hormone or neurotransmitter release, gene expression, cell motility, cell division and cell death.</text>
</comment>
<dbReference type="InterPro" id="IPR050599">
    <property type="entry name" value="VDCC_alpha-1_subunit"/>
</dbReference>
<dbReference type="GO" id="GO:0009581">
    <property type="term" value="P:detection of external stimulus"/>
    <property type="evidence" value="ECO:0007669"/>
    <property type="project" value="UniProtKB-ARBA"/>
</dbReference>
<evidence type="ECO:0000256" key="19">
    <source>
        <dbReference type="SAM" id="MobiDB-lite"/>
    </source>
</evidence>
<feature type="transmembrane region" description="Helical" evidence="20">
    <location>
        <begin position="821"/>
        <end position="840"/>
    </location>
</feature>
<dbReference type="Gene3D" id="6.10.250.2180">
    <property type="match status" value="1"/>
</dbReference>
<dbReference type="InterPro" id="IPR014873">
    <property type="entry name" value="VDCC_a1su_IQ"/>
</dbReference>
<keyword evidence="22" id="KW-1185">Reference proteome</keyword>
<evidence type="ECO:0000256" key="17">
    <source>
        <dbReference type="PIRSR" id="PIRSR602077-1"/>
    </source>
</evidence>
<dbReference type="GO" id="GO:0005891">
    <property type="term" value="C:voltage-gated calcium channel complex"/>
    <property type="evidence" value="ECO:0007669"/>
    <property type="project" value="InterPro"/>
</dbReference>
<feature type="domain" description="Voltage-dependent calcium channel alpha-1 subunit IQ" evidence="21">
    <location>
        <begin position="2254"/>
        <end position="2288"/>
    </location>
</feature>
<dbReference type="Gene3D" id="1.20.120.350">
    <property type="entry name" value="Voltage-gated potassium channels. Chain C"/>
    <property type="match status" value="4"/>
</dbReference>
<dbReference type="RefSeq" id="XP_037884098.1">
    <property type="nucleotide sequence ID" value="XM_038028170.1"/>
</dbReference>
<sequence>MMSFLESGDQQKQQQQKQQQQQQKNHRQQQQQRKFAIKSILVNQSQEGNDESSSSNKKLRSFNLEANEKRGEKVKEVIQKQEQYNQLQIEQRQQQQLHQSESQQGEQPSQKQKQQQQDSQQEQLSANSSSSSKNLFTTKNNDDNDFEVSATVRTTVSDDTVESNQKTVALLETSLSFLPPTNTTSNTTKVASNKSALMPTYYTVEFDNKNHCSQQKVKPLYYIQNSQYQPLIYQNVSHDNNNEQRLHLKRLKFSKNKGQFGEHESKRLQQSLATDSEDEPMNSDRIECKLTGDEKLFMNPLKGSKVSKDDLESVPESTTTVAAATIKNISSTSTQAGISHNNGQIHKAHNKKRQQQLLTLKNLSSNDSKNNHVQDEEFKEDHENFEHNNKRVSCRKRRQSLISTQRISCDNLGEGLNETVKTVQSEEPLQKSANKRRESSAGCQAVPMNSNSKASNPYAFSVTVQIDDSLPVNVGNESSSVVGDKRHSYCSSCSSSNSCNCDITGENSTQYEGFGVGLVVSSGTDDCTSGGSPSLAGSSNGTGCIGTSNQRNFGATESSVPLLDDKLYPINAANCHDLSESHRPDYKAKRRDQKCYTTNNNVQKSVFNENNISENQGALNQLTIDDSESRRQQVHDFLQHNQMRKIAALRRKDFANSSNYSSDNFNTPVPNFADSFVSPTSGTISAKNGTEYQYHRQAWNKSTYITDEAVNIQEKVNGVNKVGANAASPYPPKSATGTTTQKQPQRPRVCKQQPDRPERALFCLGIKNPLRAFCIGIVDSKLFEYFILLTIGANCVALAVYTPYPFGDSNETNQILEHVEAVFLVIFTFECVMKIIAYGFCLHSGSYLRNAWNFLDFFIVVIGMISTALSNLMKDGFDVKALRAFRVLRPLRLVSGVPSLQVVLNSILRAMIPLLHIALLVLFVIIIYAIIGLELFSGKLNRTCRDPLTGEYLNDADDLHPCGAGFQCPEGFICYDDWVGPNWGITNFDNFGLAMLTVFQCVTLEGWTDVLYDIQDAMGSSWQWIYFVSMVILGAFFVMNLILGVLSGEFSKERTKAKNRGDFQKLREKQQIEDDLKGYLDWITQAEDIEPEADGQLLSESKPVKANNEIDTVDQIGDNTCFEVQTSESWFSKKKKDLDRVNRRLRRACRKTVKSQAFYWLIIILVFLNTGVLATEHHMQPAWLDDFQEYTNIFFIALFTCEMLLKMYSLGLEGYFVSLFNRFDCFVVIGSITEMILTSSELMPPLGVSVLRCVRLLRVFKVTKYWRSLSNLVASLLNSIQSIASLLLLLFLFIVIFALLGMQLFGGKFTFNQEEEKPRSNFDSFYQSLLTVFQILTGEDWNAVMYDGIRAHGGVFSFGVLSCIYFIILFICGNYILLNVFLAIAVDNLADADSLTAIDKEHEQRIEEECNKSHNSTPTSEGGEDLNEVDDVCIDVTKHEMNDKKIFFDFIFIAYLSSAKRADEVLTEREVWEEEREICEEEQESSTDEISPTSSGRPRRHSERNTKKIKKPIPKGSSFFIFSNTNRFRVFCHRLCNHSNFGNLILCCIMFSSAMLAAENPLKAEASRNLVLNKFDYFFTAVFTVELLLKLIAYGFVLHDGAFCRSAFNLLDLLVVCVSLVSIGFSSNAISVVKILRVLRVLRPLRAINRAKGLKHVVQCVIVAVKTIGNIVLVTCLLQFMFAVIGVQLFKGKFFQCTDGSKMYERDCHGTYLIYENGDVNKPRLKLREWKNNRFHFDDVAKAMLSLFTVSTFEGWPALLYVSIDSNKENGGPIHNFRPIVAAYYIVYIIIIAFFMVNIFVGFVIVTFQNEGEQEYKDIELDKNQRNCIEFALKAKPIRRYIPKNGTQYKVWWFVTSSSFEYSIFVLIMINTVTLAMKFHKQPKFYTELLDALNMLFTAVFALEFVFKLAAFRFKNYFGDAWNTFDFVIVLGSFIDIVYSEIKSKEELLSASCDLTESCQSKIKVSSTLISINFFRLFRVMRLVKLLSKGEGIRTLLWTFIKSFQSLPYVALLIVMLFFIYAVIGMQVFGKIALDDETSIHRNNNFQTFPQAVLVLFRSATGEAWQDIMMDCSPRPEVRCDPESDSTGECGSSIAFPYFISFYVLCSFLIINLFVAVIMDNFDYLTRDWSILGPHHLDEFIRLWSEYDPDAKGRIKHLDVVTLLRKISPPLGFGKLCPHRMACKRLVSMNMPLNSDGTVFFNATLFAVVRTSLRIKTDGNIDDANAELRATIKQIWKRTSPSLLDQVVPPPGDDDEVTVGKFYATYLIQDYFRRFKKRKEQENKEDLQDVNSAALQAGLRTLHEMSPALKRAISGNLEELTEEPEPMHRRQHSLFGSVWSSLRRHGGLAAVENFKSNRNNSNNSELSNYTNDNIHRSIAEGIDHLTRNLMHTATSNTLFLTDLGVVKETDTTAAKDEETSVPPTSITNTTTIAATTTPTTTTTTGKTKEENENSNLGTLTHPYNNANGRIPGKTRTTQSNSTNLHMTTKRDKPTLYDVSGLAESLVEEVLKADGLGMYCDSDFVGAATFEIRDALDMTTEKMNLAAHQILTNTNVNRDDIESKSIINSLGSSTSTSNEPRYLPTISAITDAPMYPYHFTRMPTTLSTTSSSPISRSSSIVSTTNNAFKNNNFGS</sequence>
<evidence type="ECO:0000256" key="11">
    <source>
        <dbReference type="ARBA" id="ARBA00022989"/>
    </source>
</evidence>
<feature type="transmembrane region" description="Helical" evidence="20">
    <location>
        <begin position="1785"/>
        <end position="1808"/>
    </location>
</feature>
<dbReference type="InterPro" id="IPR005446">
    <property type="entry name" value="VDCC_L_a1su"/>
</dbReference>
<evidence type="ECO:0000256" key="8">
    <source>
        <dbReference type="ARBA" id="ARBA00022737"/>
    </source>
</evidence>
<feature type="region of interest" description="Disordered" evidence="19">
    <location>
        <begin position="425"/>
        <end position="450"/>
    </location>
</feature>
<feature type="transmembrane region" description="Helical" evidence="20">
    <location>
        <begin position="1355"/>
        <end position="1378"/>
    </location>
</feature>
<evidence type="ECO:0000256" key="5">
    <source>
        <dbReference type="ARBA" id="ARBA00022673"/>
    </source>
</evidence>
<dbReference type="InterPro" id="IPR005821">
    <property type="entry name" value="Ion_trans_dom"/>
</dbReference>
<evidence type="ECO:0000313" key="22">
    <source>
        <dbReference type="Proteomes" id="UP000092443"/>
    </source>
</evidence>
<evidence type="ECO:0000256" key="9">
    <source>
        <dbReference type="ARBA" id="ARBA00022837"/>
    </source>
</evidence>
<feature type="transmembrane region" description="Helical" evidence="20">
    <location>
        <begin position="1610"/>
        <end position="1636"/>
    </location>
</feature>
<feature type="transmembrane region" description="Helical" evidence="20">
    <location>
        <begin position="1657"/>
        <end position="1685"/>
    </location>
</feature>
<keyword evidence="12" id="KW-0406">Ion transport</keyword>
<feature type="transmembrane region" description="Helical" evidence="20">
    <location>
        <begin position="1889"/>
        <end position="1909"/>
    </location>
</feature>
<evidence type="ECO:0000256" key="1">
    <source>
        <dbReference type="ARBA" id="ARBA00004141"/>
    </source>
</evidence>
<protein>
    <recommendedName>
        <fullName evidence="18">Voltage-dependent L-type calcium channel subunit alpha</fullName>
    </recommendedName>
</protein>
<keyword evidence="3" id="KW-0597">Phosphoprotein</keyword>
<gene>
    <name evidence="23" type="primary">LOC119634168</name>
</gene>
<feature type="compositionally biased region" description="Polar residues" evidence="19">
    <location>
        <begin position="2453"/>
        <end position="2467"/>
    </location>
</feature>
<dbReference type="InterPro" id="IPR002077">
    <property type="entry name" value="VDCCAlpha1"/>
</dbReference>
<feature type="compositionally biased region" description="Low complexity" evidence="19">
    <location>
        <begin position="10"/>
        <end position="34"/>
    </location>
</feature>
<feature type="transmembrane region" description="Helical" evidence="20">
    <location>
        <begin position="1157"/>
        <end position="1175"/>
    </location>
</feature>
<proteinExistence type="inferred from homology"/>
<feature type="transmembrane region" description="Helical" evidence="20">
    <location>
        <begin position="852"/>
        <end position="870"/>
    </location>
</feature>
<feature type="region of interest" description="Disordered" evidence="19">
    <location>
        <begin position="257"/>
        <end position="283"/>
    </location>
</feature>
<feature type="region of interest" description="Disordered" evidence="19">
    <location>
        <begin position="723"/>
        <end position="753"/>
    </location>
</feature>
<feature type="transmembrane region" description="Helical" evidence="20">
    <location>
        <begin position="1187"/>
        <end position="1205"/>
    </location>
</feature>
<keyword evidence="5 18" id="KW-0107">Calcium channel</keyword>